<dbReference type="Proteomes" id="UP000694387">
    <property type="component" value="Chromosome 2"/>
</dbReference>
<name>A0A9L0K664_EQUAS</name>
<protein>
    <submittedName>
        <fullName evidence="1">Uncharacterized protein</fullName>
    </submittedName>
</protein>
<accession>A0A9L0K664</accession>
<proteinExistence type="predicted"/>
<reference evidence="1" key="2">
    <citation type="submission" date="2025-08" db="UniProtKB">
        <authorList>
            <consortium name="Ensembl"/>
        </authorList>
    </citation>
    <scope>IDENTIFICATION</scope>
</reference>
<evidence type="ECO:0000313" key="2">
    <source>
        <dbReference type="Proteomes" id="UP000694387"/>
    </source>
</evidence>
<dbReference type="Ensembl" id="ENSEAST00005048790.1">
    <property type="protein sequence ID" value="ENSEASP00005060318.1"/>
    <property type="gene ID" value="ENSEASG00005031816.1"/>
</dbReference>
<evidence type="ECO:0000313" key="1">
    <source>
        <dbReference type="Ensembl" id="ENSEASP00005060318.1"/>
    </source>
</evidence>
<keyword evidence="2" id="KW-1185">Reference proteome</keyword>
<dbReference type="GeneTree" id="ENSGT01090000263464"/>
<sequence>LNSAVDIDSYVVFTSDFVVRVVGCPQATTKRSRRESLAIFLQDVVPREDVAEEWVDC</sequence>
<dbReference type="AlphaFoldDB" id="A0A9L0K664"/>
<reference evidence="1 2" key="1">
    <citation type="journal article" date="2020" name="Nat. Commun.">
        <title>Donkey genomes provide new insights into domestication and selection for coat color.</title>
        <authorList>
            <person name="Wang"/>
            <person name="C."/>
            <person name="Li"/>
            <person name="H."/>
            <person name="Guo"/>
            <person name="Y."/>
            <person name="Huang"/>
            <person name="J."/>
            <person name="Sun"/>
            <person name="Y."/>
            <person name="Min"/>
            <person name="J."/>
            <person name="Wang"/>
            <person name="J."/>
            <person name="Fang"/>
            <person name="X."/>
            <person name="Zhao"/>
            <person name="Z."/>
            <person name="Wang"/>
            <person name="S."/>
            <person name="Zhang"/>
            <person name="Y."/>
            <person name="Liu"/>
            <person name="Q."/>
            <person name="Jiang"/>
            <person name="Q."/>
            <person name="Wang"/>
            <person name="X."/>
            <person name="Guo"/>
            <person name="Y."/>
            <person name="Yang"/>
            <person name="C."/>
            <person name="Wang"/>
            <person name="Y."/>
            <person name="Tian"/>
            <person name="F."/>
            <person name="Zhuang"/>
            <person name="G."/>
            <person name="Fan"/>
            <person name="Y."/>
            <person name="Gao"/>
            <person name="Q."/>
            <person name="Li"/>
            <person name="Y."/>
            <person name="Ju"/>
            <person name="Z."/>
            <person name="Li"/>
            <person name="J."/>
            <person name="Li"/>
            <person name="R."/>
            <person name="Hou"/>
            <person name="M."/>
            <person name="Yang"/>
            <person name="G."/>
            <person name="Liu"/>
            <person name="G."/>
            <person name="Liu"/>
            <person name="W."/>
            <person name="Guo"/>
            <person name="J."/>
            <person name="Pan"/>
            <person name="S."/>
            <person name="Fan"/>
            <person name="G."/>
            <person name="Zhang"/>
            <person name="W."/>
            <person name="Zhang"/>
            <person name="R."/>
            <person name="Yu"/>
            <person name="J."/>
            <person name="Zhang"/>
            <person name="X."/>
            <person name="Yin"/>
            <person name="Q."/>
            <person name="Ji"/>
            <person name="C."/>
            <person name="Jin"/>
            <person name="Y."/>
            <person name="Yue"/>
            <person name="G."/>
            <person name="Liu"/>
            <person name="M."/>
            <person name="Xu"/>
            <person name="J."/>
            <person name="Liu"/>
            <person name="S."/>
            <person name="Jordana"/>
            <person name="J."/>
            <person name="Noce"/>
            <person name="A."/>
            <person name="Amills"/>
            <person name="M."/>
            <person name="Wu"/>
            <person name="D.D."/>
            <person name="Li"/>
            <person name="S."/>
            <person name="Zhou"/>
            <person name="X. and Zhong"/>
            <person name="J."/>
        </authorList>
    </citation>
    <scope>NUCLEOTIDE SEQUENCE [LARGE SCALE GENOMIC DNA]</scope>
</reference>
<organism evidence="1 2">
    <name type="scientific">Equus asinus</name>
    <name type="common">Donkey</name>
    <name type="synonym">Equus africanus asinus</name>
    <dbReference type="NCBI Taxonomy" id="9793"/>
    <lineage>
        <taxon>Eukaryota</taxon>
        <taxon>Metazoa</taxon>
        <taxon>Chordata</taxon>
        <taxon>Craniata</taxon>
        <taxon>Vertebrata</taxon>
        <taxon>Euteleostomi</taxon>
        <taxon>Mammalia</taxon>
        <taxon>Eutheria</taxon>
        <taxon>Laurasiatheria</taxon>
        <taxon>Perissodactyla</taxon>
        <taxon>Equidae</taxon>
        <taxon>Equus</taxon>
    </lineage>
</organism>
<reference evidence="1" key="3">
    <citation type="submission" date="2025-09" db="UniProtKB">
        <authorList>
            <consortium name="Ensembl"/>
        </authorList>
    </citation>
    <scope>IDENTIFICATION</scope>
</reference>